<dbReference type="EMBL" id="BSVA01000001">
    <property type="protein sequence ID" value="GMA91308.1"/>
    <property type="molecule type" value="Genomic_DNA"/>
</dbReference>
<evidence type="ECO:0008006" key="3">
    <source>
        <dbReference type="Google" id="ProtNLM"/>
    </source>
</evidence>
<comment type="caution">
    <text evidence="1">The sequence shown here is derived from an EMBL/GenBank/DDBJ whole genome shotgun (WGS) entry which is preliminary data.</text>
</comment>
<dbReference type="InterPro" id="IPR035903">
    <property type="entry name" value="HesB-like_dom_sf"/>
</dbReference>
<reference evidence="2" key="1">
    <citation type="journal article" date="2019" name="Int. J. Syst. Evol. Microbiol.">
        <title>The Global Catalogue of Microorganisms (GCM) 10K type strain sequencing project: providing services to taxonomists for standard genome sequencing and annotation.</title>
        <authorList>
            <consortium name="The Broad Institute Genomics Platform"/>
            <consortium name="The Broad Institute Genome Sequencing Center for Infectious Disease"/>
            <person name="Wu L."/>
            <person name="Ma J."/>
        </authorList>
    </citation>
    <scope>NUCLEOTIDE SEQUENCE [LARGE SCALE GENOMIC DNA]</scope>
    <source>
        <strain evidence="2">NBRC 108755</strain>
    </source>
</reference>
<protein>
    <recommendedName>
        <fullName evidence="3">Fe-S cluster assembly iron-binding protein IscA</fullName>
    </recommendedName>
</protein>
<proteinExistence type="predicted"/>
<name>A0ABQ6JVA2_9MICO</name>
<dbReference type="Proteomes" id="UP001157069">
    <property type="component" value="Unassembled WGS sequence"/>
</dbReference>
<evidence type="ECO:0000313" key="2">
    <source>
        <dbReference type="Proteomes" id="UP001157069"/>
    </source>
</evidence>
<sequence>MPGLQAVRILGIVADSERPMERGTAMLTLTENAGTVVSDLVARASETDTAGLRIQQGENRFDIAIAEAPAPSEVVVERAGARVFMDAPVAQVLDEMTLDAVITPEGEIRFALAPQL</sequence>
<evidence type="ECO:0000313" key="1">
    <source>
        <dbReference type="EMBL" id="GMA91308.1"/>
    </source>
</evidence>
<gene>
    <name evidence="1" type="ORF">GCM10025869_18370</name>
</gene>
<keyword evidence="2" id="KW-1185">Reference proteome</keyword>
<accession>A0ABQ6JVA2</accession>
<organism evidence="1 2">
    <name type="scientific">Homoserinibacter gongjuensis</name>
    <dbReference type="NCBI Taxonomy" id="1162968"/>
    <lineage>
        <taxon>Bacteria</taxon>
        <taxon>Bacillati</taxon>
        <taxon>Actinomycetota</taxon>
        <taxon>Actinomycetes</taxon>
        <taxon>Micrococcales</taxon>
        <taxon>Microbacteriaceae</taxon>
        <taxon>Homoserinibacter</taxon>
    </lineage>
</organism>
<dbReference type="Gene3D" id="2.60.300.12">
    <property type="entry name" value="HesB-like domain"/>
    <property type="match status" value="1"/>
</dbReference>
<dbReference type="SUPFAM" id="SSF89360">
    <property type="entry name" value="HesB-like domain"/>
    <property type="match status" value="1"/>
</dbReference>